<feature type="transmembrane region" description="Helical" evidence="7">
    <location>
        <begin position="12"/>
        <end position="31"/>
    </location>
</feature>
<protein>
    <submittedName>
        <fullName evidence="8">Chromate transport protein</fullName>
    </submittedName>
</protein>
<keyword evidence="6 7" id="KW-0472">Membrane</keyword>
<evidence type="ECO:0000313" key="9">
    <source>
        <dbReference type="Proteomes" id="UP000070174"/>
    </source>
</evidence>
<name>A0A133PR02_9FIRM</name>
<dbReference type="Proteomes" id="UP000070174">
    <property type="component" value="Unassembled WGS sequence"/>
</dbReference>
<comment type="caution">
    <text evidence="8">The sequence shown here is derived from an EMBL/GenBank/DDBJ whole genome shotgun (WGS) entry which is preliminary data.</text>
</comment>
<dbReference type="InterPro" id="IPR052518">
    <property type="entry name" value="CHR_Transporter"/>
</dbReference>
<feature type="transmembrane region" description="Helical" evidence="7">
    <location>
        <begin position="142"/>
        <end position="158"/>
    </location>
</feature>
<gene>
    <name evidence="8" type="ORF">HMPREF3229_00637</name>
</gene>
<feature type="transmembrane region" description="Helical" evidence="7">
    <location>
        <begin position="108"/>
        <end position="130"/>
    </location>
</feature>
<dbReference type="PATRIC" id="fig|54005.3.peg.627"/>
<reference evidence="8 9" key="1">
    <citation type="submission" date="2016-01" db="EMBL/GenBank/DDBJ databases">
        <authorList>
            <person name="Oliw E.H."/>
        </authorList>
    </citation>
    <scope>NUCLEOTIDE SEQUENCE [LARGE SCALE GENOMIC DNA]</scope>
    <source>
        <strain evidence="8 9">CMW7756A</strain>
    </source>
</reference>
<keyword evidence="5 7" id="KW-1133">Transmembrane helix</keyword>
<evidence type="ECO:0000256" key="1">
    <source>
        <dbReference type="ARBA" id="ARBA00004651"/>
    </source>
</evidence>
<dbReference type="PANTHER" id="PTHR43663:SF2">
    <property type="entry name" value="CHROMATE TRANSPORT PROTEIN-RELATED"/>
    <property type="match status" value="1"/>
</dbReference>
<comment type="subcellular location">
    <subcellularLocation>
        <location evidence="1">Cell membrane</location>
        <topology evidence="1">Multi-pass membrane protein</topology>
    </subcellularLocation>
</comment>
<evidence type="ECO:0000256" key="5">
    <source>
        <dbReference type="ARBA" id="ARBA00022989"/>
    </source>
</evidence>
<comment type="similarity">
    <text evidence="2">Belongs to the chromate ion transporter (CHR) (TC 2.A.51) family.</text>
</comment>
<dbReference type="InterPro" id="IPR003370">
    <property type="entry name" value="Chromate_transpt"/>
</dbReference>
<keyword evidence="3" id="KW-1003">Cell membrane</keyword>
<dbReference type="GO" id="GO:0005886">
    <property type="term" value="C:plasma membrane"/>
    <property type="evidence" value="ECO:0007669"/>
    <property type="project" value="UniProtKB-SubCell"/>
</dbReference>
<accession>A0A133PR02</accession>
<evidence type="ECO:0000256" key="6">
    <source>
        <dbReference type="ARBA" id="ARBA00023136"/>
    </source>
</evidence>
<dbReference type="RefSeq" id="WP_060799868.1">
    <property type="nucleotide sequence ID" value="NZ_JASOSC010000002.1"/>
</dbReference>
<feature type="transmembrane region" description="Helical" evidence="7">
    <location>
        <begin position="80"/>
        <end position="102"/>
    </location>
</feature>
<evidence type="ECO:0000313" key="8">
    <source>
        <dbReference type="EMBL" id="KXA31039.1"/>
    </source>
</evidence>
<organism evidence="8">
    <name type="scientific">Peptoniphilus harei</name>
    <dbReference type="NCBI Taxonomy" id="54005"/>
    <lineage>
        <taxon>Bacteria</taxon>
        <taxon>Bacillati</taxon>
        <taxon>Bacillota</taxon>
        <taxon>Tissierellia</taxon>
        <taxon>Tissierellales</taxon>
        <taxon>Peptoniphilaceae</taxon>
        <taxon>Peptoniphilus</taxon>
    </lineage>
</organism>
<evidence type="ECO:0000256" key="3">
    <source>
        <dbReference type="ARBA" id="ARBA00022475"/>
    </source>
</evidence>
<dbReference type="GO" id="GO:0015109">
    <property type="term" value="F:chromate transmembrane transporter activity"/>
    <property type="evidence" value="ECO:0007669"/>
    <property type="project" value="InterPro"/>
</dbReference>
<keyword evidence="4 7" id="KW-0812">Transmembrane</keyword>
<sequence length="186" mass="20253">MKKISIAKLFLTFFKINAITFGGGYTIVPVIKDIFVSDLELIDEDEMMDIVAISQGGPGAMAISCSVLTGYYLRGPLGAITCLVASSLPCLIILSVISNFYQEFKANFFINAALEGISGVISAVLFITVVRMGLSSYKNNPRFSAVMIVLVFLVAFFTKINTGFIILFCALAGISYFSVMERYKNA</sequence>
<dbReference type="Pfam" id="PF02417">
    <property type="entry name" value="Chromate_transp"/>
    <property type="match status" value="1"/>
</dbReference>
<dbReference type="EMBL" id="LRQE01000021">
    <property type="protein sequence ID" value="KXA31039.1"/>
    <property type="molecule type" value="Genomic_DNA"/>
</dbReference>
<evidence type="ECO:0000256" key="2">
    <source>
        <dbReference type="ARBA" id="ARBA00005262"/>
    </source>
</evidence>
<dbReference type="PANTHER" id="PTHR43663">
    <property type="entry name" value="CHROMATE TRANSPORT PROTEIN-RELATED"/>
    <property type="match status" value="1"/>
</dbReference>
<proteinExistence type="inferred from homology"/>
<evidence type="ECO:0000256" key="4">
    <source>
        <dbReference type="ARBA" id="ARBA00022692"/>
    </source>
</evidence>
<evidence type="ECO:0000256" key="7">
    <source>
        <dbReference type="SAM" id="Phobius"/>
    </source>
</evidence>
<dbReference type="AlphaFoldDB" id="A0A133PR02"/>